<dbReference type="PANTHER" id="PTHR30448">
    <property type="entry name" value="RNASE ADAPTER PROTEIN RAPZ"/>
    <property type="match status" value="1"/>
</dbReference>
<keyword evidence="3 4" id="KW-0342">GTP-binding</keyword>
<feature type="domain" description="RapZ C-terminal" evidence="6">
    <location>
        <begin position="166"/>
        <end position="284"/>
    </location>
</feature>
<dbReference type="InterPro" id="IPR053931">
    <property type="entry name" value="RapZ_C"/>
</dbReference>
<reference evidence="7 8" key="1">
    <citation type="submission" date="2018-06" db="EMBL/GenBank/DDBJ databases">
        <authorList>
            <consortium name="Pathogen Informatics"/>
            <person name="Doyle S."/>
        </authorList>
    </citation>
    <scope>NUCLEOTIDE SEQUENCE [LARGE SCALE GENOMIC DNA]</scope>
    <source>
        <strain evidence="7 8">NCTC10529</strain>
    </source>
</reference>
<evidence type="ECO:0000256" key="4">
    <source>
        <dbReference type="HAMAP-Rule" id="MF_00636"/>
    </source>
</evidence>
<evidence type="ECO:0000256" key="1">
    <source>
        <dbReference type="ARBA" id="ARBA00022741"/>
    </source>
</evidence>
<dbReference type="RefSeq" id="WP_003787457.1">
    <property type="nucleotide sequence ID" value="NZ_CP091518.1"/>
</dbReference>
<feature type="binding site" evidence="4">
    <location>
        <begin position="8"/>
        <end position="15"/>
    </location>
    <ligand>
        <name>ATP</name>
        <dbReference type="ChEBI" id="CHEBI:30616"/>
    </ligand>
</feature>
<dbReference type="InterPro" id="IPR027417">
    <property type="entry name" value="P-loop_NTPase"/>
</dbReference>
<dbReference type="EMBL" id="LS483426">
    <property type="protein sequence ID" value="SQH25884.1"/>
    <property type="molecule type" value="Genomic_DNA"/>
</dbReference>
<protein>
    <submittedName>
        <fullName evidence="7">GlmZ(SRNA)-inactivating NTPase</fullName>
    </submittedName>
</protein>
<evidence type="ECO:0000313" key="7">
    <source>
        <dbReference type="EMBL" id="SQH25884.1"/>
    </source>
</evidence>
<dbReference type="InterPro" id="IPR053930">
    <property type="entry name" value="RapZ-like_N"/>
</dbReference>
<dbReference type="Pfam" id="PF03668">
    <property type="entry name" value="RapZ-like_N"/>
    <property type="match status" value="1"/>
</dbReference>
<dbReference type="InterPro" id="IPR005337">
    <property type="entry name" value="RapZ-like"/>
</dbReference>
<dbReference type="GeneID" id="93263358"/>
<evidence type="ECO:0000256" key="2">
    <source>
        <dbReference type="ARBA" id="ARBA00022840"/>
    </source>
</evidence>
<accession>A0AAX2J6F9</accession>
<gene>
    <name evidence="7" type="primary">yhbJ</name>
    <name evidence="7" type="ORF">NCTC10529_02099</name>
</gene>
<evidence type="ECO:0000313" key="8">
    <source>
        <dbReference type="Proteomes" id="UP000248598"/>
    </source>
</evidence>
<dbReference type="Proteomes" id="UP000248598">
    <property type="component" value="Chromosome 1"/>
</dbReference>
<dbReference type="PIRSF" id="PIRSF005052">
    <property type="entry name" value="P-loopkin"/>
    <property type="match status" value="1"/>
</dbReference>
<proteinExistence type="inferred from homology"/>
<dbReference type="GO" id="GO:0005525">
    <property type="term" value="F:GTP binding"/>
    <property type="evidence" value="ECO:0007669"/>
    <property type="project" value="UniProtKB-UniRule"/>
</dbReference>
<feature type="binding site" evidence="4">
    <location>
        <begin position="62"/>
        <end position="65"/>
    </location>
    <ligand>
        <name>GTP</name>
        <dbReference type="ChEBI" id="CHEBI:37565"/>
    </ligand>
</feature>
<name>A0AAX2J6F9_KINKI</name>
<dbReference type="SUPFAM" id="SSF52540">
    <property type="entry name" value="P-loop containing nucleoside triphosphate hydrolases"/>
    <property type="match status" value="1"/>
</dbReference>
<feature type="domain" description="RapZ-like N-terminal" evidence="5">
    <location>
        <begin position="1"/>
        <end position="161"/>
    </location>
</feature>
<dbReference type="AlphaFoldDB" id="A0AAX2J6F9"/>
<dbReference type="NCBIfam" id="NF003828">
    <property type="entry name" value="PRK05416.1"/>
    <property type="match status" value="1"/>
</dbReference>
<evidence type="ECO:0000259" key="6">
    <source>
        <dbReference type="Pfam" id="PF22740"/>
    </source>
</evidence>
<dbReference type="Gene3D" id="3.40.50.300">
    <property type="entry name" value="P-loop containing nucleotide triphosphate hydrolases"/>
    <property type="match status" value="1"/>
</dbReference>
<sequence length="291" mass="32995">MKIVLISGLSGSGKSVALNLLEDHGFYCVDNLPLALIPELVRHHATSWQSSLHTEKLGISLDIRSRPNTSMANELIASLRQQGHSVQILFLEADQAVLLRRFSETRRSHPLAQESAGSLHDSLNHEREWLLPLRNLAYCLDTTHLTAQQLRQRVSQWLDADHSSLLISIESFGFKYGAAPAADFVFDVRSLPNPYYLPDLRPYNGTQEPIIQYLNQQDLAQEMLNDISQFMQKWLPKMQDESRSYVTIAIGCTGGQHRSVYLTEQLAARLCGQFQVITRHRQIKYSGLNLD</sequence>
<keyword evidence="1 4" id="KW-0547">Nucleotide-binding</keyword>
<keyword evidence="2 4" id="KW-0067">ATP-binding</keyword>
<dbReference type="GO" id="GO:0005524">
    <property type="term" value="F:ATP binding"/>
    <property type="evidence" value="ECO:0007669"/>
    <property type="project" value="UniProtKB-UniRule"/>
</dbReference>
<dbReference type="Pfam" id="PF22740">
    <property type="entry name" value="PapZ_C"/>
    <property type="match status" value="1"/>
</dbReference>
<organism evidence="7 8">
    <name type="scientific">Kingella kingae</name>
    <dbReference type="NCBI Taxonomy" id="504"/>
    <lineage>
        <taxon>Bacteria</taxon>
        <taxon>Pseudomonadati</taxon>
        <taxon>Pseudomonadota</taxon>
        <taxon>Betaproteobacteria</taxon>
        <taxon>Neisseriales</taxon>
        <taxon>Neisseriaceae</taxon>
        <taxon>Kingella</taxon>
    </lineage>
</organism>
<evidence type="ECO:0000256" key="3">
    <source>
        <dbReference type="ARBA" id="ARBA00023134"/>
    </source>
</evidence>
<evidence type="ECO:0000259" key="5">
    <source>
        <dbReference type="Pfam" id="PF03668"/>
    </source>
</evidence>
<dbReference type="PANTHER" id="PTHR30448:SF0">
    <property type="entry name" value="RNASE ADAPTER PROTEIN RAPZ"/>
    <property type="match status" value="1"/>
</dbReference>
<dbReference type="HAMAP" id="MF_00636">
    <property type="entry name" value="RapZ_like"/>
    <property type="match status" value="1"/>
</dbReference>